<keyword evidence="2" id="KW-0808">Transferase</keyword>
<dbReference type="AlphaFoldDB" id="A0A0A7PMU9"/>
<dbReference type="InterPro" id="IPR016181">
    <property type="entry name" value="Acyl_CoA_acyltransferase"/>
</dbReference>
<accession>A0A0A7PMU9</accession>
<dbReference type="Pfam" id="PF13302">
    <property type="entry name" value="Acetyltransf_3"/>
    <property type="match status" value="1"/>
</dbReference>
<dbReference type="GO" id="GO:0016747">
    <property type="term" value="F:acyltransferase activity, transferring groups other than amino-acyl groups"/>
    <property type="evidence" value="ECO:0007669"/>
    <property type="project" value="InterPro"/>
</dbReference>
<reference evidence="2 3" key="1">
    <citation type="journal article" date="2015" name="Int. J. Syst. Evol. Microbiol.">
        <title>Description of Sphingopyxis fribergensis sp. nov. - a soil bacterium with the ability to degrade styrene and phenylacetic acid.</title>
        <authorList>
            <person name="Oelschlagel M."/>
            <person name="Ruckert C."/>
            <person name="Kalinowski J."/>
            <person name="Schmidt G."/>
            <person name="Schlomann M."/>
            <person name="Tischler D."/>
        </authorList>
    </citation>
    <scope>NUCLEOTIDE SEQUENCE [LARGE SCALE GENOMIC DNA]</scope>
    <source>
        <strain evidence="2 3">Kp5.2</strain>
    </source>
</reference>
<proteinExistence type="predicted"/>
<dbReference type="KEGG" id="sphk:SKP52_18365"/>
<protein>
    <submittedName>
        <fullName evidence="2">N-acetyltransferase GCN5</fullName>
    </submittedName>
</protein>
<organism evidence="2 3">
    <name type="scientific">Sphingopyxis fribergensis</name>
    <dbReference type="NCBI Taxonomy" id="1515612"/>
    <lineage>
        <taxon>Bacteria</taxon>
        <taxon>Pseudomonadati</taxon>
        <taxon>Pseudomonadota</taxon>
        <taxon>Alphaproteobacteria</taxon>
        <taxon>Sphingomonadales</taxon>
        <taxon>Sphingomonadaceae</taxon>
        <taxon>Sphingopyxis</taxon>
    </lineage>
</organism>
<keyword evidence="3" id="KW-1185">Reference proteome</keyword>
<sequence>MFARTERLLLRPGWQEDAPALARAIGEEAVVRNLATAPWPYGEEEAQKFLSLPVNPDQPRFLIFARTGGAPRLVGGCGISPSPEDGLEMGYWIARPYWGLGFATEAGRQLLHIARAMNLPKLSAGHFLDNPASGAVLRKLGFKPTGKIAQRYSLARGGEAACALFEEGDATDSTVTPMRSRIGVDEDFREELRLIAA</sequence>
<evidence type="ECO:0000313" key="3">
    <source>
        <dbReference type="Proteomes" id="UP000030907"/>
    </source>
</evidence>
<dbReference type="OrthoDB" id="9804153at2"/>
<evidence type="ECO:0000259" key="1">
    <source>
        <dbReference type="PROSITE" id="PS51186"/>
    </source>
</evidence>
<dbReference type="SUPFAM" id="SSF55729">
    <property type="entry name" value="Acyl-CoA N-acyltransferases (Nat)"/>
    <property type="match status" value="1"/>
</dbReference>
<dbReference type="HOGENOM" id="CLU_013985_3_4_5"/>
<dbReference type="PANTHER" id="PTHR43792">
    <property type="entry name" value="GNAT FAMILY, PUTATIVE (AFU_ORTHOLOGUE AFUA_3G00765)-RELATED-RELATED"/>
    <property type="match status" value="1"/>
</dbReference>
<dbReference type="PROSITE" id="PS51186">
    <property type="entry name" value="GNAT"/>
    <property type="match status" value="1"/>
</dbReference>
<dbReference type="Gene3D" id="3.40.630.30">
    <property type="match status" value="1"/>
</dbReference>
<dbReference type="EMBL" id="CP009122">
    <property type="protein sequence ID" value="AJA10543.1"/>
    <property type="molecule type" value="Genomic_DNA"/>
</dbReference>
<dbReference type="STRING" id="1515612.SKP52_18365"/>
<dbReference type="InterPro" id="IPR051531">
    <property type="entry name" value="N-acetyltransferase"/>
</dbReference>
<dbReference type="Proteomes" id="UP000030907">
    <property type="component" value="Chromosome"/>
</dbReference>
<evidence type="ECO:0000313" key="2">
    <source>
        <dbReference type="EMBL" id="AJA10543.1"/>
    </source>
</evidence>
<feature type="domain" description="N-acetyltransferase" evidence="1">
    <location>
        <begin position="8"/>
        <end position="171"/>
    </location>
</feature>
<gene>
    <name evidence="2" type="ORF">SKP52_18365</name>
</gene>
<name>A0A0A7PMU9_9SPHN</name>
<dbReference type="InterPro" id="IPR000182">
    <property type="entry name" value="GNAT_dom"/>
</dbReference>
<dbReference type="RefSeq" id="WP_039577114.1">
    <property type="nucleotide sequence ID" value="NZ_CP009122.1"/>
</dbReference>